<feature type="domain" description="Sialate O-acetylesterase" evidence="3">
    <location>
        <begin position="104"/>
        <end position="230"/>
    </location>
</feature>
<proteinExistence type="predicted"/>
<dbReference type="Proteomes" id="UP000233618">
    <property type="component" value="Unassembled WGS sequence"/>
</dbReference>
<evidence type="ECO:0000256" key="1">
    <source>
        <dbReference type="ARBA" id="ARBA00022801"/>
    </source>
</evidence>
<gene>
    <name evidence="4" type="ORF">BZG01_06765</name>
</gene>
<keyword evidence="2" id="KW-0732">Signal</keyword>
<accession>A0A2N3IBR3</accession>
<dbReference type="EMBL" id="MVDE01000007">
    <property type="protein sequence ID" value="PKQ67794.1"/>
    <property type="molecule type" value="Genomic_DNA"/>
</dbReference>
<sequence length="506" mass="57859">MKYSLLCTFLLLFAFFNTSAKVFLPAIISDNMVLQQQSEVKLWGKASFGEKININTSWGKNYFTTSGKDEKWSLIIKTPKASINQTITIKGENTIVIKNVLIGEVWLCSGQSNMDFPVDKKLRWQTGVVNYEEVVQEANYPEIRLFHIDQKLSPEHELDSCNGHWDICNSESVKTFSAVGYFFGRKLYQNLGTPIGLIQSTWGGTPAEAWTKMEVMEHDSVYAALIKEFYSSRDHYPEDLQQYETNLKNYELEVAKLASDNTDKKIKKPSKPKGIYHNKALSTLWNGMIHPIINYSIKGVVWYQGESNSIRYNDYQHVFTKMIKSWRTEWQLPEMPFYFVQIAPHYKQPPQIREAQLKAWQSVNNTGMVVITDAGDSINIHPRNKQIPGERLANWALAKTYKKKIPYSGPRFVSMKIKNHQAVLSFDFCNNGLMCPNDSIKGFTAASSNGVFYPAKATINGGKIIVSSEQVNKIENVRYGWDNFFRADLYNIEGLPASPFRTDTTK</sequence>
<dbReference type="SUPFAM" id="SSF52266">
    <property type="entry name" value="SGNH hydrolase"/>
    <property type="match status" value="1"/>
</dbReference>
<dbReference type="PANTHER" id="PTHR22901:SF0">
    <property type="entry name" value="SIALATE O-ACETYLESTERASE"/>
    <property type="match status" value="1"/>
</dbReference>
<evidence type="ECO:0000259" key="3">
    <source>
        <dbReference type="Pfam" id="PF03629"/>
    </source>
</evidence>
<organism evidence="4 5">
    <name type="scientific">Labilibaculum manganireducens</name>
    <dbReference type="NCBI Taxonomy" id="1940525"/>
    <lineage>
        <taxon>Bacteria</taxon>
        <taxon>Pseudomonadati</taxon>
        <taxon>Bacteroidota</taxon>
        <taxon>Bacteroidia</taxon>
        <taxon>Marinilabiliales</taxon>
        <taxon>Marinifilaceae</taxon>
        <taxon>Labilibaculum</taxon>
    </lineage>
</organism>
<evidence type="ECO:0000313" key="4">
    <source>
        <dbReference type="EMBL" id="PKQ67794.1"/>
    </source>
</evidence>
<reference evidence="4 5" key="1">
    <citation type="journal article" date="2017" name="Front. Microbiol.">
        <title>Labilibaculum manganireducens gen. nov., sp. nov. and Labilibaculum filiforme sp. nov., Novel Bacteroidetes Isolated from Subsurface Sediments of the Baltic Sea.</title>
        <authorList>
            <person name="Vandieken V."/>
            <person name="Marshall I.P."/>
            <person name="Niemann H."/>
            <person name="Engelen B."/>
            <person name="Cypionka H."/>
        </authorList>
    </citation>
    <scope>NUCLEOTIDE SEQUENCE [LARGE SCALE GENOMIC DNA]</scope>
    <source>
        <strain evidence="4 5">59.10-2M</strain>
    </source>
</reference>
<dbReference type="InterPro" id="IPR039329">
    <property type="entry name" value="SIAE"/>
</dbReference>
<dbReference type="Gene3D" id="3.40.50.1110">
    <property type="entry name" value="SGNH hydrolase"/>
    <property type="match status" value="1"/>
</dbReference>
<comment type="caution">
    <text evidence="4">The sequence shown here is derived from an EMBL/GenBank/DDBJ whole genome shotgun (WGS) entry which is preliminary data.</text>
</comment>
<evidence type="ECO:0000256" key="2">
    <source>
        <dbReference type="SAM" id="SignalP"/>
    </source>
</evidence>
<feature type="chain" id="PRO_5014956477" evidence="2">
    <location>
        <begin position="21"/>
        <end position="506"/>
    </location>
</feature>
<evidence type="ECO:0000313" key="5">
    <source>
        <dbReference type="Proteomes" id="UP000233618"/>
    </source>
</evidence>
<dbReference type="GO" id="GO:0001681">
    <property type="term" value="F:sialate O-acetylesterase activity"/>
    <property type="evidence" value="ECO:0007669"/>
    <property type="project" value="InterPro"/>
</dbReference>
<keyword evidence="5" id="KW-1185">Reference proteome</keyword>
<feature type="domain" description="Sialate O-acetylesterase" evidence="3">
    <location>
        <begin position="294"/>
        <end position="375"/>
    </location>
</feature>
<feature type="signal peptide" evidence="2">
    <location>
        <begin position="1"/>
        <end position="20"/>
    </location>
</feature>
<name>A0A2N3IBR3_9BACT</name>
<dbReference type="AlphaFoldDB" id="A0A2N3IBR3"/>
<protein>
    <submittedName>
        <fullName evidence="4">Sialate O-acetylesterase</fullName>
    </submittedName>
</protein>
<dbReference type="InterPro" id="IPR036514">
    <property type="entry name" value="SGNH_hydro_sf"/>
</dbReference>
<dbReference type="PANTHER" id="PTHR22901">
    <property type="entry name" value="SIALATE O-ACETYLESTERASE"/>
    <property type="match status" value="1"/>
</dbReference>
<dbReference type="RefSeq" id="WP_218973033.1">
    <property type="nucleotide sequence ID" value="NZ_MVDE01000007.1"/>
</dbReference>
<dbReference type="Pfam" id="PF03629">
    <property type="entry name" value="SASA"/>
    <property type="match status" value="2"/>
</dbReference>
<keyword evidence="1" id="KW-0378">Hydrolase</keyword>
<dbReference type="InterPro" id="IPR005181">
    <property type="entry name" value="SASA"/>
</dbReference>
<dbReference type="GO" id="GO:0005975">
    <property type="term" value="P:carbohydrate metabolic process"/>
    <property type="evidence" value="ECO:0007669"/>
    <property type="project" value="TreeGrafter"/>
</dbReference>